<name>A0AAD8PIL6_LOLMU</name>
<proteinExistence type="predicted"/>
<evidence type="ECO:0000313" key="2">
    <source>
        <dbReference type="Proteomes" id="UP001231189"/>
    </source>
</evidence>
<dbReference type="AlphaFoldDB" id="A0AAD8PIL6"/>
<evidence type="ECO:0000313" key="1">
    <source>
        <dbReference type="EMBL" id="KAK1561370.1"/>
    </source>
</evidence>
<sequence length="93" mass="10452">MAVEASGEQTKMMLAQILKRLDDIAALSKQRYEEQAAFNAQVSQDLQACRKQIDLTQGDVDEVRQAASAARAAYRHHQLIRLKQILQNITGIE</sequence>
<dbReference type="Proteomes" id="UP001231189">
    <property type="component" value="Unassembled WGS sequence"/>
</dbReference>
<reference evidence="1" key="1">
    <citation type="submission" date="2023-07" db="EMBL/GenBank/DDBJ databases">
        <title>A chromosome-level genome assembly of Lolium multiflorum.</title>
        <authorList>
            <person name="Chen Y."/>
            <person name="Copetti D."/>
            <person name="Kolliker R."/>
            <person name="Studer B."/>
        </authorList>
    </citation>
    <scope>NUCLEOTIDE SEQUENCE</scope>
    <source>
        <strain evidence="1">02402/16</strain>
        <tissue evidence="1">Leaf</tissue>
    </source>
</reference>
<accession>A0AAD8PIL6</accession>
<dbReference type="EMBL" id="JAUUTY010001166">
    <property type="protein sequence ID" value="KAK1561370.1"/>
    <property type="molecule type" value="Genomic_DNA"/>
</dbReference>
<comment type="caution">
    <text evidence="1">The sequence shown here is derived from an EMBL/GenBank/DDBJ whole genome shotgun (WGS) entry which is preliminary data.</text>
</comment>
<keyword evidence="2" id="KW-1185">Reference proteome</keyword>
<organism evidence="1 2">
    <name type="scientific">Lolium multiflorum</name>
    <name type="common">Italian ryegrass</name>
    <name type="synonym">Lolium perenne subsp. multiflorum</name>
    <dbReference type="NCBI Taxonomy" id="4521"/>
    <lineage>
        <taxon>Eukaryota</taxon>
        <taxon>Viridiplantae</taxon>
        <taxon>Streptophyta</taxon>
        <taxon>Embryophyta</taxon>
        <taxon>Tracheophyta</taxon>
        <taxon>Spermatophyta</taxon>
        <taxon>Magnoliopsida</taxon>
        <taxon>Liliopsida</taxon>
        <taxon>Poales</taxon>
        <taxon>Poaceae</taxon>
        <taxon>BOP clade</taxon>
        <taxon>Pooideae</taxon>
        <taxon>Poodae</taxon>
        <taxon>Poeae</taxon>
        <taxon>Poeae Chloroplast Group 2 (Poeae type)</taxon>
        <taxon>Loliodinae</taxon>
        <taxon>Loliinae</taxon>
        <taxon>Lolium</taxon>
    </lineage>
</organism>
<gene>
    <name evidence="1" type="ORF">QYE76_007518</name>
</gene>
<protein>
    <submittedName>
        <fullName evidence="1">Uncharacterized protein</fullName>
    </submittedName>
</protein>